<accession>A0A662D6C5</accession>
<dbReference type="AlphaFoldDB" id="A0A662D6C5"/>
<comment type="caution">
    <text evidence="1">The sequence shown here is derived from an EMBL/GenBank/DDBJ whole genome shotgun (WGS) entry which is preliminary data.</text>
</comment>
<dbReference type="Proteomes" id="UP000267654">
    <property type="component" value="Unassembled WGS sequence"/>
</dbReference>
<gene>
    <name evidence="1" type="ORF">DRI96_07005</name>
</gene>
<evidence type="ECO:0000313" key="1">
    <source>
        <dbReference type="EMBL" id="RLE10995.1"/>
    </source>
</evidence>
<proteinExistence type="predicted"/>
<dbReference type="EMBL" id="QMQB01000292">
    <property type="protein sequence ID" value="RLE10995.1"/>
    <property type="molecule type" value="Genomic_DNA"/>
</dbReference>
<evidence type="ECO:0000313" key="2">
    <source>
        <dbReference type="Proteomes" id="UP000267654"/>
    </source>
</evidence>
<protein>
    <submittedName>
        <fullName evidence="1">Uncharacterized protein</fullName>
    </submittedName>
</protein>
<sequence>MKFSDKKEFFDFLSELEKNKSLKERSVIFNLKSCKKAGEDFPDESEDEIKLLLDKTGNDKKMNRKNVTNKIKNTTFFISPQLFCYYNTGCLEKWQ</sequence>
<name>A0A662D6C5_UNCAE</name>
<organism evidence="1 2">
    <name type="scientific">Aerophobetes bacterium</name>
    <dbReference type="NCBI Taxonomy" id="2030807"/>
    <lineage>
        <taxon>Bacteria</taxon>
        <taxon>Candidatus Aerophobota</taxon>
    </lineage>
</organism>
<reference evidence="1 2" key="1">
    <citation type="submission" date="2018-06" db="EMBL/GenBank/DDBJ databases">
        <title>Extensive metabolic versatility and redundancy in microbially diverse, dynamic hydrothermal sediments.</title>
        <authorList>
            <person name="Dombrowski N."/>
            <person name="Teske A."/>
            <person name="Baker B.J."/>
        </authorList>
    </citation>
    <scope>NUCLEOTIDE SEQUENCE [LARGE SCALE GENOMIC DNA]</scope>
    <source>
        <strain evidence="1">B19_G9</strain>
    </source>
</reference>